<dbReference type="EMBL" id="HBIW01013924">
    <property type="protein sequence ID" value="CAE0696528.1"/>
    <property type="molecule type" value="Transcribed_RNA"/>
</dbReference>
<keyword evidence="1" id="KW-0106">Calcium</keyword>
<evidence type="ECO:0000313" key="2">
    <source>
        <dbReference type="EMBL" id="CAE0696528.1"/>
    </source>
</evidence>
<dbReference type="InterPro" id="IPR018247">
    <property type="entry name" value="EF_Hand_1_Ca_BS"/>
</dbReference>
<dbReference type="SUPFAM" id="SSF47473">
    <property type="entry name" value="EF-hand"/>
    <property type="match status" value="1"/>
</dbReference>
<protein>
    <submittedName>
        <fullName evidence="2">Uncharacterized protein</fullName>
    </submittedName>
</protein>
<evidence type="ECO:0000256" key="1">
    <source>
        <dbReference type="ARBA" id="ARBA00022837"/>
    </source>
</evidence>
<dbReference type="AlphaFoldDB" id="A0A7S3ZWW0"/>
<dbReference type="InterPro" id="IPR011992">
    <property type="entry name" value="EF-hand-dom_pair"/>
</dbReference>
<dbReference type="PROSITE" id="PS00018">
    <property type="entry name" value="EF_HAND_1"/>
    <property type="match status" value="1"/>
</dbReference>
<gene>
    <name evidence="2" type="ORF">PCAL00307_LOCUS11964</name>
</gene>
<proteinExistence type="predicted"/>
<name>A0A7S3ZWW0_9STRA</name>
<sequence length="339" mass="37862">MTTIGYPLSAPADDVAVMAPAPAAEAPAPAAAEAPAPAIETPRTPTRFDLLQTARSLRRDLLAHKRRLRDAQQPERGELPSMILARAKERAAECVFEDTVASHTPQSYKDMVRAKARSHRAELELARLAEHDAFDKERYSSFCQRIKGSELEAWVRETFEAIDVDEDGEVSLLDFELLEGKENGALAKMFTTMTSQKSNIKLVEWVQFCADLWHVGGQDLVASTLKSFENLIRMREREEVQELRDICRKAPPPDPEVWPRSTPTLDERVLCVFQGMDFDGNGADAASLRALDSTPLTPSRHCVLSASARRRRGAIRLHAIDAIDATHYARRYDRGRGIS</sequence>
<organism evidence="2">
    <name type="scientific">Pelagomonas calceolata</name>
    <dbReference type="NCBI Taxonomy" id="35677"/>
    <lineage>
        <taxon>Eukaryota</taxon>
        <taxon>Sar</taxon>
        <taxon>Stramenopiles</taxon>
        <taxon>Ochrophyta</taxon>
        <taxon>Pelagophyceae</taxon>
        <taxon>Pelagomonadales</taxon>
        <taxon>Pelagomonadaceae</taxon>
        <taxon>Pelagomonas</taxon>
    </lineage>
</organism>
<accession>A0A7S3ZWW0</accession>
<reference evidence="2" key="1">
    <citation type="submission" date="2021-01" db="EMBL/GenBank/DDBJ databases">
        <authorList>
            <person name="Corre E."/>
            <person name="Pelletier E."/>
            <person name="Niang G."/>
            <person name="Scheremetjew M."/>
            <person name="Finn R."/>
            <person name="Kale V."/>
            <person name="Holt S."/>
            <person name="Cochrane G."/>
            <person name="Meng A."/>
            <person name="Brown T."/>
            <person name="Cohen L."/>
        </authorList>
    </citation>
    <scope>NUCLEOTIDE SEQUENCE</scope>
    <source>
        <strain evidence="2">CCMP1756</strain>
    </source>
</reference>